<sequence length="126" mass="14298">MPHQILIVLMRFANMQFGVLLFFASVTLAVARVEAVPGADTGTSLQMRAPQCVELYQDCLDNPNCCPPNRCRNWTKGDVRAVMNYKEPEHNHICISGVGDCWCWAVGYYVFSRPVFRVRSAEILDR</sequence>
<reference evidence="2 3" key="1">
    <citation type="submission" date="2007-06" db="EMBL/GenBank/DDBJ databases">
        <title>The Genome Sequence of Coccidioides posadasii RMSCC_3488.</title>
        <authorList>
            <consortium name="Coccidioides Genome Resources Consortium"/>
            <consortium name="The Broad Institute Genome Sequencing Platform"/>
            <person name="Henn M.R."/>
            <person name="Sykes S."/>
            <person name="Young S."/>
            <person name="Jaffe D."/>
            <person name="Berlin A."/>
            <person name="Alvarez P."/>
            <person name="Butler J."/>
            <person name="Gnerre S."/>
            <person name="Grabherr M."/>
            <person name="Mauceli E."/>
            <person name="Brockman W."/>
            <person name="Kodira C."/>
            <person name="Alvarado L."/>
            <person name="Zeng Q."/>
            <person name="Crawford M."/>
            <person name="Antoine C."/>
            <person name="Devon K."/>
            <person name="Galgiani J."/>
            <person name="Orsborn K."/>
            <person name="Lewis M.L."/>
            <person name="Nusbaum C."/>
            <person name="Galagan J."/>
            <person name="Birren B."/>
        </authorList>
    </citation>
    <scope>NUCLEOTIDE SEQUENCE [LARGE SCALE GENOMIC DNA]</scope>
    <source>
        <strain evidence="2 3">RMSCC 3488</strain>
    </source>
</reference>
<organism evidence="2 3">
    <name type="scientific">Coccidioides posadasii RMSCC 3488</name>
    <dbReference type="NCBI Taxonomy" id="454284"/>
    <lineage>
        <taxon>Eukaryota</taxon>
        <taxon>Fungi</taxon>
        <taxon>Dikarya</taxon>
        <taxon>Ascomycota</taxon>
        <taxon>Pezizomycotina</taxon>
        <taxon>Eurotiomycetes</taxon>
        <taxon>Eurotiomycetidae</taxon>
        <taxon>Onygenales</taxon>
        <taxon>Onygenaceae</taxon>
        <taxon>Coccidioides</taxon>
    </lineage>
</organism>
<name>A0A0J6FGY5_COCPO</name>
<feature type="signal peptide" evidence="1">
    <location>
        <begin position="1"/>
        <end position="31"/>
    </location>
</feature>
<evidence type="ECO:0000313" key="2">
    <source>
        <dbReference type="EMBL" id="KMM72411.1"/>
    </source>
</evidence>
<dbReference type="EMBL" id="DS268114">
    <property type="protein sequence ID" value="KMM72411.1"/>
    <property type="molecule type" value="Genomic_DNA"/>
</dbReference>
<protein>
    <submittedName>
        <fullName evidence="2">Uncharacterized protein</fullName>
    </submittedName>
</protein>
<dbReference type="AlphaFoldDB" id="A0A0J6FGY5"/>
<evidence type="ECO:0000256" key="1">
    <source>
        <dbReference type="SAM" id="SignalP"/>
    </source>
</evidence>
<proteinExistence type="predicted"/>
<accession>A0A0J6FGY5</accession>
<evidence type="ECO:0000313" key="3">
    <source>
        <dbReference type="Proteomes" id="UP000054567"/>
    </source>
</evidence>
<reference evidence="3" key="3">
    <citation type="journal article" date="2010" name="Genome Res.">
        <title>Population genomic sequencing of Coccidioides fungi reveals recent hybridization and transposon control.</title>
        <authorList>
            <person name="Neafsey D.E."/>
            <person name="Barker B.M."/>
            <person name="Sharpton T.J."/>
            <person name="Stajich J.E."/>
            <person name="Park D.J."/>
            <person name="Whiston E."/>
            <person name="Hung C.-Y."/>
            <person name="McMahan C."/>
            <person name="White J."/>
            <person name="Sykes S."/>
            <person name="Heiman D."/>
            <person name="Young S."/>
            <person name="Zeng Q."/>
            <person name="Abouelleil A."/>
            <person name="Aftuck L."/>
            <person name="Bessette D."/>
            <person name="Brown A."/>
            <person name="FitzGerald M."/>
            <person name="Lui A."/>
            <person name="Macdonald J.P."/>
            <person name="Priest M."/>
            <person name="Orbach M.J."/>
            <person name="Galgiani J.N."/>
            <person name="Kirkland T.N."/>
            <person name="Cole G.T."/>
            <person name="Birren B.W."/>
            <person name="Henn M.R."/>
            <person name="Taylor J.W."/>
            <person name="Rounsley S.D."/>
        </authorList>
    </citation>
    <scope>NUCLEOTIDE SEQUENCE [LARGE SCALE GENOMIC DNA]</scope>
    <source>
        <strain evidence="3">RMSCC 3488</strain>
    </source>
</reference>
<reference evidence="3" key="2">
    <citation type="journal article" date="2009" name="Genome Res.">
        <title>Comparative genomic analyses of the human fungal pathogens Coccidioides and their relatives.</title>
        <authorList>
            <person name="Sharpton T.J."/>
            <person name="Stajich J.E."/>
            <person name="Rounsley S.D."/>
            <person name="Gardner M.J."/>
            <person name="Wortman J.R."/>
            <person name="Jordar V.S."/>
            <person name="Maiti R."/>
            <person name="Kodira C.D."/>
            <person name="Neafsey D.E."/>
            <person name="Zeng Q."/>
            <person name="Hung C.-Y."/>
            <person name="McMahan C."/>
            <person name="Muszewska A."/>
            <person name="Grynberg M."/>
            <person name="Mandel M.A."/>
            <person name="Kellner E.M."/>
            <person name="Barker B.M."/>
            <person name="Galgiani J.N."/>
            <person name="Orbach M.J."/>
            <person name="Kirkland T.N."/>
            <person name="Cole G.T."/>
            <person name="Henn M.R."/>
            <person name="Birren B.W."/>
            <person name="Taylor J.W."/>
        </authorList>
    </citation>
    <scope>NUCLEOTIDE SEQUENCE [LARGE SCALE GENOMIC DNA]</scope>
    <source>
        <strain evidence="3">RMSCC 3488</strain>
    </source>
</reference>
<dbReference type="VEuPathDB" id="FungiDB:CPAG_08705"/>
<feature type="chain" id="PRO_5005270982" evidence="1">
    <location>
        <begin position="32"/>
        <end position="126"/>
    </location>
</feature>
<dbReference type="Proteomes" id="UP000054567">
    <property type="component" value="Unassembled WGS sequence"/>
</dbReference>
<keyword evidence="1" id="KW-0732">Signal</keyword>
<gene>
    <name evidence="2" type="ORF">CPAG_08705</name>
</gene>